<proteinExistence type="predicted"/>
<comment type="caution">
    <text evidence="2">The sequence shown here is derived from an EMBL/GenBank/DDBJ whole genome shotgun (WGS) entry which is preliminary data.</text>
</comment>
<sequence>MVDGLTGGSEILCDVCNRNQFPCRCRLAKDDLVIGCQYFIRALNPRRARRPRPETGAVKSEAPAEPAPDDLF</sequence>
<gene>
    <name evidence="2" type="ORF">DEALK_10920</name>
</gene>
<reference evidence="2 3" key="1">
    <citation type="submission" date="2015-06" db="EMBL/GenBank/DDBJ databases">
        <title>Genome sequence of the organohalide-respiring Dehalogenimonas alkenigignens type strain (IP3-3T).</title>
        <authorList>
            <person name="Key T.A."/>
            <person name="Richmond D.P."/>
            <person name="Bowman K.S."/>
            <person name="Cho Y.-J."/>
            <person name="Chun J."/>
            <person name="da Costa M.S."/>
            <person name="Rainey F.A."/>
            <person name="Moe W.M."/>
        </authorList>
    </citation>
    <scope>NUCLEOTIDE SEQUENCE [LARGE SCALE GENOMIC DNA]</scope>
    <source>
        <strain evidence="2 3">IP3-3</strain>
    </source>
</reference>
<organism evidence="2 3">
    <name type="scientific">Dehalogenimonas alkenigignens</name>
    <dbReference type="NCBI Taxonomy" id="1217799"/>
    <lineage>
        <taxon>Bacteria</taxon>
        <taxon>Bacillati</taxon>
        <taxon>Chloroflexota</taxon>
        <taxon>Dehalococcoidia</taxon>
        <taxon>Dehalococcoidales</taxon>
        <taxon>Dehalococcoidaceae</taxon>
        <taxon>Dehalogenimonas</taxon>
    </lineage>
</organism>
<evidence type="ECO:0000256" key="1">
    <source>
        <dbReference type="SAM" id="MobiDB-lite"/>
    </source>
</evidence>
<keyword evidence="3" id="KW-1185">Reference proteome</keyword>
<evidence type="ECO:0000313" key="3">
    <source>
        <dbReference type="Proteomes" id="UP000053947"/>
    </source>
</evidence>
<dbReference type="EMBL" id="LFDV01000002">
    <property type="protein sequence ID" value="KTB48247.1"/>
    <property type="molecule type" value="Genomic_DNA"/>
</dbReference>
<dbReference type="Proteomes" id="UP000053947">
    <property type="component" value="Unassembled WGS sequence"/>
</dbReference>
<dbReference type="AlphaFoldDB" id="A0A0W0GI52"/>
<accession>A0A0W0GI52</accession>
<name>A0A0W0GI52_9CHLR</name>
<feature type="region of interest" description="Disordered" evidence="1">
    <location>
        <begin position="49"/>
        <end position="72"/>
    </location>
</feature>
<evidence type="ECO:0000313" key="2">
    <source>
        <dbReference type="EMBL" id="KTB48247.1"/>
    </source>
</evidence>
<protein>
    <submittedName>
        <fullName evidence="2">Uncharacterized protein</fullName>
    </submittedName>
</protein>
<dbReference type="OrthoDB" id="9857906at2"/>
<dbReference type="RefSeq" id="WP_058439262.1">
    <property type="nucleotide sequence ID" value="NZ_KQ758903.1"/>
</dbReference>
<dbReference type="STRING" id="1217799.DEALK_10920"/>